<dbReference type="Proteomes" id="UP001174677">
    <property type="component" value="Chromosome 7"/>
</dbReference>
<evidence type="ECO:0008006" key="4">
    <source>
        <dbReference type="Google" id="ProtNLM"/>
    </source>
</evidence>
<keyword evidence="3" id="KW-1185">Reference proteome</keyword>
<dbReference type="SUPFAM" id="SSF55315">
    <property type="entry name" value="L30e-like"/>
    <property type="match status" value="1"/>
</dbReference>
<keyword evidence="1" id="KW-1133">Transmembrane helix</keyword>
<evidence type="ECO:0000313" key="2">
    <source>
        <dbReference type="EMBL" id="KAJ9176995.1"/>
    </source>
</evidence>
<keyword evidence="1" id="KW-0812">Transmembrane</keyword>
<protein>
    <recommendedName>
        <fullName evidence="4">Ribosomal protein L7Ae/L30e/S12e/Gadd45 domain-containing protein</fullName>
    </recommendedName>
</protein>
<gene>
    <name evidence="2" type="ORF">P3X46_012252</name>
</gene>
<organism evidence="2 3">
    <name type="scientific">Hevea brasiliensis</name>
    <name type="common">Para rubber tree</name>
    <name type="synonym">Siphonia brasiliensis</name>
    <dbReference type="NCBI Taxonomy" id="3981"/>
    <lineage>
        <taxon>Eukaryota</taxon>
        <taxon>Viridiplantae</taxon>
        <taxon>Streptophyta</taxon>
        <taxon>Embryophyta</taxon>
        <taxon>Tracheophyta</taxon>
        <taxon>Spermatophyta</taxon>
        <taxon>Magnoliopsida</taxon>
        <taxon>eudicotyledons</taxon>
        <taxon>Gunneridae</taxon>
        <taxon>Pentapetalae</taxon>
        <taxon>rosids</taxon>
        <taxon>fabids</taxon>
        <taxon>Malpighiales</taxon>
        <taxon>Euphorbiaceae</taxon>
        <taxon>Crotonoideae</taxon>
        <taxon>Micrandreae</taxon>
        <taxon>Hevea</taxon>
    </lineage>
</organism>
<comment type="caution">
    <text evidence="2">The sequence shown here is derived from an EMBL/GenBank/DDBJ whole genome shotgun (WGS) entry which is preliminary data.</text>
</comment>
<dbReference type="EMBL" id="JARPOI010000007">
    <property type="protein sequence ID" value="KAJ9176995.1"/>
    <property type="molecule type" value="Genomic_DNA"/>
</dbReference>
<keyword evidence="1" id="KW-0472">Membrane</keyword>
<proteinExistence type="predicted"/>
<sequence length="162" mass="18459">MVEHYGVKQPLNGQKVPPAVNQFKKKTLTRTLAKAKGKTMESKKFIIVMYGLNHVTYLIEHVIILFLIFLIIELHIVVIVHDVDPIKPVVWLPHIFHKKIIAVLCLASMKNEDKLEFSKILEAVKFDKHRKRCGGGIIGSKSQAKTEVKKKLLAKEVAQRMS</sequence>
<evidence type="ECO:0000256" key="1">
    <source>
        <dbReference type="SAM" id="Phobius"/>
    </source>
</evidence>
<dbReference type="InterPro" id="IPR029064">
    <property type="entry name" value="Ribosomal_eL30-like_sf"/>
</dbReference>
<name>A0ABQ9MDB3_HEVBR</name>
<feature type="transmembrane region" description="Helical" evidence="1">
    <location>
        <begin position="45"/>
        <end position="71"/>
    </location>
</feature>
<reference evidence="2" key="1">
    <citation type="journal article" date="2023" name="Plant Biotechnol. J.">
        <title>Chromosome-level wild Hevea brasiliensis genome provides new tools for genomic-assisted breeding and valuable loci to elevate rubber yield.</title>
        <authorList>
            <person name="Cheng H."/>
            <person name="Song X."/>
            <person name="Hu Y."/>
            <person name="Wu T."/>
            <person name="Yang Q."/>
            <person name="An Z."/>
            <person name="Feng S."/>
            <person name="Deng Z."/>
            <person name="Wu W."/>
            <person name="Zeng X."/>
            <person name="Tu M."/>
            <person name="Wang X."/>
            <person name="Huang H."/>
        </authorList>
    </citation>
    <scope>NUCLEOTIDE SEQUENCE</scope>
    <source>
        <strain evidence="2">MT/VB/25A 57/8</strain>
    </source>
</reference>
<dbReference type="Gene3D" id="3.30.1330.30">
    <property type="match status" value="1"/>
</dbReference>
<evidence type="ECO:0000313" key="3">
    <source>
        <dbReference type="Proteomes" id="UP001174677"/>
    </source>
</evidence>
<accession>A0ABQ9MDB3</accession>